<reference evidence="1 2" key="1">
    <citation type="submission" date="2023-01" db="EMBL/GenBank/DDBJ databases">
        <title>Pseudomonas SA3-5T sp. nov., isolated from tidal flat sediment.</title>
        <authorList>
            <person name="Kim H.S."/>
            <person name="Kim J.-S."/>
            <person name="Suh M.K."/>
            <person name="Eom M.K."/>
            <person name="Lee J.-S."/>
        </authorList>
    </citation>
    <scope>NUCLEOTIDE SEQUENCE [LARGE SCALE GENOMIC DNA]</scope>
    <source>
        <strain evidence="1 2">SA3-5</strain>
    </source>
</reference>
<dbReference type="RefSeq" id="WP_271348587.1">
    <property type="nucleotide sequence ID" value="NZ_JAQJZJ010000006.1"/>
</dbReference>
<dbReference type="Proteomes" id="UP001212042">
    <property type="component" value="Unassembled WGS sequence"/>
</dbReference>
<comment type="caution">
    <text evidence="1">The sequence shown here is derived from an EMBL/GenBank/DDBJ whole genome shotgun (WGS) entry which is preliminary data.</text>
</comment>
<keyword evidence="2" id="KW-1185">Reference proteome</keyword>
<name>A0ABT4XHP0_9PSED</name>
<protein>
    <submittedName>
        <fullName evidence="1">Uncharacterized protein</fullName>
    </submittedName>
</protein>
<dbReference type="EMBL" id="JAQJZJ010000006">
    <property type="protein sequence ID" value="MDA7087719.1"/>
    <property type="molecule type" value="Genomic_DNA"/>
</dbReference>
<sequence length="71" mass="7440">MEALFRACDLAQPLHISGLLHELERSELSFDPLINSAGVTICGALSPRAGAPSSICSPPQLSPDSAVHSTR</sequence>
<evidence type="ECO:0000313" key="2">
    <source>
        <dbReference type="Proteomes" id="UP001212042"/>
    </source>
</evidence>
<evidence type="ECO:0000313" key="1">
    <source>
        <dbReference type="EMBL" id="MDA7087719.1"/>
    </source>
</evidence>
<gene>
    <name evidence="1" type="ORF">PH586_15115</name>
</gene>
<proteinExistence type="predicted"/>
<accession>A0ABT4XHP0</accession>
<organism evidence="1 2">
    <name type="scientific">Pseudomonas aestuarii</name>
    <dbReference type="NCBI Taxonomy" id="3018340"/>
    <lineage>
        <taxon>Bacteria</taxon>
        <taxon>Pseudomonadati</taxon>
        <taxon>Pseudomonadota</taxon>
        <taxon>Gammaproteobacteria</taxon>
        <taxon>Pseudomonadales</taxon>
        <taxon>Pseudomonadaceae</taxon>
        <taxon>Pseudomonas</taxon>
    </lineage>
</organism>